<protein>
    <submittedName>
        <fullName evidence="1">Uncharacterized protein</fullName>
    </submittedName>
</protein>
<proteinExistence type="predicted"/>
<evidence type="ECO:0000313" key="2">
    <source>
        <dbReference type="Proteomes" id="UP001255601"/>
    </source>
</evidence>
<gene>
    <name evidence="1" type="ORF">QE369_000151</name>
</gene>
<name>A0AAJ2B451_9HYPH</name>
<accession>A0AAJ2B451</accession>
<dbReference type="EMBL" id="JAVIZC010000001">
    <property type="protein sequence ID" value="MDR6099973.1"/>
    <property type="molecule type" value="Genomic_DNA"/>
</dbReference>
<dbReference type="Proteomes" id="UP001255601">
    <property type="component" value="Unassembled WGS sequence"/>
</dbReference>
<dbReference type="AlphaFoldDB" id="A0AAJ2B451"/>
<comment type="caution">
    <text evidence="1">The sequence shown here is derived from an EMBL/GenBank/DDBJ whole genome shotgun (WGS) entry which is preliminary data.</text>
</comment>
<evidence type="ECO:0000313" key="1">
    <source>
        <dbReference type="EMBL" id="MDR6099973.1"/>
    </source>
</evidence>
<organism evidence="1 2">
    <name type="scientific">Agrobacterium larrymoorei</name>
    <dbReference type="NCBI Taxonomy" id="160699"/>
    <lineage>
        <taxon>Bacteria</taxon>
        <taxon>Pseudomonadati</taxon>
        <taxon>Pseudomonadota</taxon>
        <taxon>Alphaproteobacteria</taxon>
        <taxon>Hyphomicrobiales</taxon>
        <taxon>Rhizobiaceae</taxon>
        <taxon>Rhizobium/Agrobacterium group</taxon>
        <taxon>Agrobacterium</taxon>
    </lineage>
</organism>
<sequence>MAKWVLVKYEGTLEADRWELPGHLEERQVEETVRRLVCRNLSEDDIINSSLPEGDVRRYILLDRNDDPTVIHMGENPFFVATLQQ</sequence>
<reference evidence="1" key="1">
    <citation type="submission" date="2023-08" db="EMBL/GenBank/DDBJ databases">
        <title>Functional and genomic diversity of the sorghum phyllosphere microbiome.</title>
        <authorList>
            <person name="Shade A."/>
        </authorList>
    </citation>
    <scope>NUCLEOTIDE SEQUENCE</scope>
    <source>
        <strain evidence="1">SORGH_AS_0974</strain>
    </source>
</reference>
<dbReference type="RefSeq" id="WP_309769113.1">
    <property type="nucleotide sequence ID" value="NZ_JAVIZC010000001.1"/>
</dbReference>